<gene>
    <name evidence="8" type="ORF">ACFSQ0_07635</name>
</gene>
<reference evidence="9" key="1">
    <citation type="journal article" date="2019" name="Int. J. Syst. Evol. Microbiol.">
        <title>The Global Catalogue of Microorganisms (GCM) 10K type strain sequencing project: providing services to taxonomists for standard genome sequencing and annotation.</title>
        <authorList>
            <consortium name="The Broad Institute Genomics Platform"/>
            <consortium name="The Broad Institute Genome Sequencing Center for Infectious Disease"/>
            <person name="Wu L."/>
            <person name="Ma J."/>
        </authorList>
    </citation>
    <scope>NUCLEOTIDE SEQUENCE [LARGE SCALE GENOMIC DNA]</scope>
    <source>
        <strain evidence="9">KCTC 42255</strain>
    </source>
</reference>
<evidence type="ECO:0000256" key="1">
    <source>
        <dbReference type="ARBA" id="ARBA00004651"/>
    </source>
</evidence>
<accession>A0ABW5SFF7</accession>
<evidence type="ECO:0000256" key="5">
    <source>
        <dbReference type="ARBA" id="ARBA00023136"/>
    </source>
</evidence>
<keyword evidence="2 6" id="KW-1003">Cell membrane</keyword>
<dbReference type="PANTHER" id="PTHR12677">
    <property type="entry name" value="GOLGI APPARATUS MEMBRANE PROTEIN TVP38-RELATED"/>
    <property type="match status" value="1"/>
</dbReference>
<dbReference type="RefSeq" id="WP_379046481.1">
    <property type="nucleotide sequence ID" value="NZ_JBHULZ010000040.1"/>
</dbReference>
<comment type="subcellular location">
    <subcellularLocation>
        <location evidence="1 6">Cell membrane</location>
        <topology evidence="1 6">Multi-pass membrane protein</topology>
    </subcellularLocation>
</comment>
<keyword evidence="3 6" id="KW-0812">Transmembrane</keyword>
<feature type="transmembrane region" description="Helical" evidence="6">
    <location>
        <begin position="85"/>
        <end position="107"/>
    </location>
</feature>
<protein>
    <recommendedName>
        <fullName evidence="6">TVP38/TMEM64 family membrane protein</fullName>
    </recommendedName>
</protein>
<feature type="transmembrane region" description="Helical" evidence="6">
    <location>
        <begin position="57"/>
        <end position="78"/>
    </location>
</feature>
<dbReference type="InterPro" id="IPR015414">
    <property type="entry name" value="TMEM64"/>
</dbReference>
<keyword evidence="5 6" id="KW-0472">Membrane</keyword>
<evidence type="ECO:0000259" key="7">
    <source>
        <dbReference type="Pfam" id="PF09335"/>
    </source>
</evidence>
<dbReference type="Pfam" id="PF09335">
    <property type="entry name" value="VTT_dom"/>
    <property type="match status" value="1"/>
</dbReference>
<evidence type="ECO:0000256" key="4">
    <source>
        <dbReference type="ARBA" id="ARBA00022989"/>
    </source>
</evidence>
<dbReference type="PANTHER" id="PTHR12677:SF59">
    <property type="entry name" value="GOLGI APPARATUS MEMBRANE PROTEIN TVP38-RELATED"/>
    <property type="match status" value="1"/>
</dbReference>
<dbReference type="Proteomes" id="UP001597357">
    <property type="component" value="Unassembled WGS sequence"/>
</dbReference>
<evidence type="ECO:0000256" key="6">
    <source>
        <dbReference type="RuleBase" id="RU366058"/>
    </source>
</evidence>
<feature type="domain" description="VTT" evidence="7">
    <location>
        <begin position="78"/>
        <end position="195"/>
    </location>
</feature>
<dbReference type="EMBL" id="JBHULZ010000040">
    <property type="protein sequence ID" value="MFD2697859.1"/>
    <property type="molecule type" value="Genomic_DNA"/>
</dbReference>
<comment type="similarity">
    <text evidence="6">Belongs to the TVP38/TMEM64 family.</text>
</comment>
<evidence type="ECO:0000256" key="3">
    <source>
        <dbReference type="ARBA" id="ARBA00022692"/>
    </source>
</evidence>
<comment type="caution">
    <text evidence="8">The sequence shown here is derived from an EMBL/GenBank/DDBJ whole genome shotgun (WGS) entry which is preliminary data.</text>
</comment>
<keyword evidence="4 6" id="KW-1133">Transmembrane helix</keyword>
<sequence>MQNLLKKYSAVFISLLVFGILGLCYAFIPSFKSVTQDLWAALLAGNTQEVQKIISGFGFWGALILVLIIVLQMFLIVVPSWLPMVVAALAYGFFEAVAISVSGVFIASSLGYVLGLQIGHHNIKRISGKKNYKKLSFWVKEYGFLSVLLFRISPFLSNDAISFIAGGMKMNFFKFIGATLAGIIPLSVAIAYFSSSINQLKESLYYIGGAGILLYGIFIWLDYRKRKSKA</sequence>
<evidence type="ECO:0000256" key="2">
    <source>
        <dbReference type="ARBA" id="ARBA00022475"/>
    </source>
</evidence>
<evidence type="ECO:0000313" key="8">
    <source>
        <dbReference type="EMBL" id="MFD2697859.1"/>
    </source>
</evidence>
<proteinExistence type="inferred from homology"/>
<feature type="transmembrane region" description="Helical" evidence="6">
    <location>
        <begin position="204"/>
        <end position="223"/>
    </location>
</feature>
<dbReference type="InterPro" id="IPR032816">
    <property type="entry name" value="VTT_dom"/>
</dbReference>
<keyword evidence="9" id="KW-1185">Reference proteome</keyword>
<name>A0ABW5SFF7_9FLAO</name>
<feature type="transmembrane region" description="Helical" evidence="6">
    <location>
        <begin position="142"/>
        <end position="165"/>
    </location>
</feature>
<feature type="transmembrane region" description="Helical" evidence="6">
    <location>
        <begin position="172"/>
        <end position="192"/>
    </location>
</feature>
<evidence type="ECO:0000313" key="9">
    <source>
        <dbReference type="Proteomes" id="UP001597357"/>
    </source>
</evidence>
<organism evidence="8 9">
    <name type="scientific">Mesonia sediminis</name>
    <dbReference type="NCBI Taxonomy" id="1703946"/>
    <lineage>
        <taxon>Bacteria</taxon>
        <taxon>Pseudomonadati</taxon>
        <taxon>Bacteroidota</taxon>
        <taxon>Flavobacteriia</taxon>
        <taxon>Flavobacteriales</taxon>
        <taxon>Flavobacteriaceae</taxon>
        <taxon>Mesonia</taxon>
    </lineage>
</organism>